<name>A0A2G3DZ28_9FIRM</name>
<evidence type="ECO:0000313" key="6">
    <source>
        <dbReference type="Proteomes" id="UP000224563"/>
    </source>
</evidence>
<evidence type="ECO:0000313" key="5">
    <source>
        <dbReference type="EMBL" id="PHU36239.1"/>
    </source>
</evidence>
<comment type="caution">
    <text evidence="5">The sequence shown here is derived from an EMBL/GenBank/DDBJ whole genome shotgun (WGS) entry which is preliminary data.</text>
</comment>
<dbReference type="PROSITE" id="PS00941">
    <property type="entry name" value="CARBOXYLESTERASE_B_2"/>
    <property type="match status" value="1"/>
</dbReference>
<dbReference type="InterPro" id="IPR029058">
    <property type="entry name" value="AB_hydrolase_fold"/>
</dbReference>
<dbReference type="Pfam" id="PF00135">
    <property type="entry name" value="COesterase"/>
    <property type="match status" value="2"/>
</dbReference>
<dbReference type="InterPro" id="IPR019826">
    <property type="entry name" value="Carboxylesterase_B_AS"/>
</dbReference>
<dbReference type="PANTHER" id="PTHR11559">
    <property type="entry name" value="CARBOXYLESTERASE"/>
    <property type="match status" value="1"/>
</dbReference>
<dbReference type="InterPro" id="IPR050309">
    <property type="entry name" value="Type-B_Carboxylest/Lipase"/>
</dbReference>
<dbReference type="PROSITE" id="PS00122">
    <property type="entry name" value="CARBOXYLESTERASE_B_1"/>
    <property type="match status" value="1"/>
</dbReference>
<feature type="domain" description="Carboxylesterase type B" evidence="4">
    <location>
        <begin position="348"/>
        <end position="435"/>
    </location>
</feature>
<organism evidence="5 6">
    <name type="scientific">Agathobacter ruminis</name>
    <dbReference type="NCBI Taxonomy" id="1712665"/>
    <lineage>
        <taxon>Bacteria</taxon>
        <taxon>Bacillati</taxon>
        <taxon>Bacillota</taxon>
        <taxon>Clostridia</taxon>
        <taxon>Lachnospirales</taxon>
        <taxon>Lachnospiraceae</taxon>
        <taxon>Agathobacter</taxon>
    </lineage>
</organism>
<evidence type="ECO:0000256" key="1">
    <source>
        <dbReference type="ARBA" id="ARBA00005964"/>
    </source>
</evidence>
<keyword evidence="2 3" id="KW-0378">Hydrolase</keyword>
<dbReference type="GO" id="GO:0016787">
    <property type="term" value="F:hydrolase activity"/>
    <property type="evidence" value="ECO:0007669"/>
    <property type="project" value="UniProtKB-KW"/>
</dbReference>
<evidence type="ECO:0000256" key="2">
    <source>
        <dbReference type="ARBA" id="ARBA00022801"/>
    </source>
</evidence>
<evidence type="ECO:0000259" key="4">
    <source>
        <dbReference type="Pfam" id="PF00135"/>
    </source>
</evidence>
<dbReference type="AlphaFoldDB" id="A0A2G3DZ28"/>
<protein>
    <recommendedName>
        <fullName evidence="3">Carboxylic ester hydrolase</fullName>
        <ecNumber evidence="3">3.1.1.-</ecNumber>
    </recommendedName>
</protein>
<feature type="domain" description="Carboxylesterase type B" evidence="4">
    <location>
        <begin position="2"/>
        <end position="333"/>
    </location>
</feature>
<sequence>MVKTKYGLIEGIEHEGYTEYRGIPYAKPPVGALRWKAPQEPQKWDGVLEAKQFAAKCPQEEVSPDTPWGGFFYREFYADPAYNVPMDEDCLYLNIYAPNTQDDKKLPVAFWIHGGGFGGGYGCEMEFDGAQYCKRDVILVTIQYRLNIFGFLAHPWLDAESKTNTSGNYGILDQIAALKWVHENIEAFGGDPDNITVFGQSAGSMSTQVLISSDLTKGMIRKAIMQSGIAAENQKLLFTPTLAQEEEVGELFVRETGASNLEELRALPWEKVLACKQKFDAAAMDLGVGLCLVPNADGILLKDTVKECYRKGEFQHIPYMLGCVIDDLGCTPDQVRAKEKGPLYAENEAFAQKCDALGIPAYVYYMPHELHDEDGKTKPAFHSAELWYTFGTYDRCWREMDEHDRSLSESMLDAWTAFMKTSVPGSDWQQYTKTQPFVKVFE</sequence>
<dbReference type="InterPro" id="IPR019819">
    <property type="entry name" value="Carboxylesterase_B_CS"/>
</dbReference>
<reference evidence="5 6" key="2">
    <citation type="submission" date="2017-10" db="EMBL/GenBank/DDBJ databases">
        <authorList>
            <person name="Banno H."/>
            <person name="Chua N.-H."/>
        </authorList>
    </citation>
    <scope>NUCLEOTIDE SEQUENCE [LARGE SCALE GENOMIC DNA]</scope>
    <source>
        <strain evidence="5 6">JK623</strain>
    </source>
</reference>
<dbReference type="EMBL" id="PDYG01000135">
    <property type="protein sequence ID" value="PHU36239.1"/>
    <property type="molecule type" value="Genomic_DNA"/>
</dbReference>
<proteinExistence type="inferred from homology"/>
<evidence type="ECO:0000256" key="3">
    <source>
        <dbReference type="RuleBase" id="RU361235"/>
    </source>
</evidence>
<accession>A0A2G3DZ28</accession>
<dbReference type="InterPro" id="IPR002018">
    <property type="entry name" value="CarbesteraseB"/>
</dbReference>
<gene>
    <name evidence="5" type="ORF">CSX02_13215</name>
</gene>
<reference evidence="5 6" key="1">
    <citation type="submission" date="2017-10" db="EMBL/GenBank/DDBJ databases">
        <title>Resolving the taxonomy of Roseburia spp., Eubacterium rectale and Agathobacter spp. through phylogenomic analysis.</title>
        <authorList>
            <person name="Sheridan P.O."/>
            <person name="Walker A.W."/>
            <person name="Duncan S.H."/>
            <person name="Scott K.P."/>
            <person name="Toole P.W.O."/>
            <person name="Luis P."/>
            <person name="Flint H.J."/>
        </authorList>
    </citation>
    <scope>NUCLEOTIDE SEQUENCE [LARGE SCALE GENOMIC DNA]</scope>
    <source>
        <strain evidence="5 6">JK623</strain>
    </source>
</reference>
<dbReference type="EC" id="3.1.1.-" evidence="3"/>
<dbReference type="Proteomes" id="UP000224563">
    <property type="component" value="Unassembled WGS sequence"/>
</dbReference>
<dbReference type="Gene3D" id="3.40.50.1820">
    <property type="entry name" value="alpha/beta hydrolase"/>
    <property type="match status" value="2"/>
</dbReference>
<dbReference type="SUPFAM" id="SSF53474">
    <property type="entry name" value="alpha/beta-Hydrolases"/>
    <property type="match status" value="1"/>
</dbReference>
<keyword evidence="6" id="KW-1185">Reference proteome</keyword>
<dbReference type="RefSeq" id="WP_099387026.1">
    <property type="nucleotide sequence ID" value="NZ_JANSWH010000092.1"/>
</dbReference>
<comment type="similarity">
    <text evidence="1 3">Belongs to the type-B carboxylesterase/lipase family.</text>
</comment>